<dbReference type="AlphaFoldDB" id="A0A811UUR8"/>
<keyword evidence="2" id="KW-1133">Transmembrane helix</keyword>
<sequence>MHVCIRVCLRIYVNVAVFVVIYGSGRIKLPSHCAHKKMQAKKEKKEKYQVTSERTPKAHTHAHMYKHTYINRFQCIHLHRTKAQVSNGKAKQGKARQGNAMRGEAR</sequence>
<reference evidence="3" key="1">
    <citation type="submission" date="2020-11" db="EMBL/GenBank/DDBJ databases">
        <authorList>
            <person name="Whitehead M."/>
        </authorList>
    </citation>
    <scope>NUCLEOTIDE SEQUENCE</scope>
    <source>
        <strain evidence="3">EGII</strain>
    </source>
</reference>
<evidence type="ECO:0000256" key="1">
    <source>
        <dbReference type="SAM" id="MobiDB-lite"/>
    </source>
</evidence>
<evidence type="ECO:0000313" key="3">
    <source>
        <dbReference type="EMBL" id="CAD7000783.1"/>
    </source>
</evidence>
<keyword evidence="2" id="KW-0812">Transmembrane</keyword>
<comment type="caution">
    <text evidence="3">The sequence shown here is derived from an EMBL/GenBank/DDBJ whole genome shotgun (WGS) entry which is preliminary data.</text>
</comment>
<feature type="region of interest" description="Disordered" evidence="1">
    <location>
        <begin position="38"/>
        <end position="63"/>
    </location>
</feature>
<name>A0A811UUR8_CERCA</name>
<keyword evidence="2" id="KW-0472">Membrane</keyword>
<protein>
    <submittedName>
        <fullName evidence="3">(Mediterranean fruit fly) hypothetical protein</fullName>
    </submittedName>
</protein>
<feature type="region of interest" description="Disordered" evidence="1">
    <location>
        <begin position="83"/>
        <end position="106"/>
    </location>
</feature>
<gene>
    <name evidence="3" type="ORF">CCAP1982_LOCUS9258</name>
</gene>
<evidence type="ECO:0000313" key="4">
    <source>
        <dbReference type="Proteomes" id="UP000606786"/>
    </source>
</evidence>
<organism evidence="3 4">
    <name type="scientific">Ceratitis capitata</name>
    <name type="common">Mediterranean fruit fly</name>
    <name type="synonym">Tephritis capitata</name>
    <dbReference type="NCBI Taxonomy" id="7213"/>
    <lineage>
        <taxon>Eukaryota</taxon>
        <taxon>Metazoa</taxon>
        <taxon>Ecdysozoa</taxon>
        <taxon>Arthropoda</taxon>
        <taxon>Hexapoda</taxon>
        <taxon>Insecta</taxon>
        <taxon>Pterygota</taxon>
        <taxon>Neoptera</taxon>
        <taxon>Endopterygota</taxon>
        <taxon>Diptera</taxon>
        <taxon>Brachycera</taxon>
        <taxon>Muscomorpha</taxon>
        <taxon>Tephritoidea</taxon>
        <taxon>Tephritidae</taxon>
        <taxon>Ceratitis</taxon>
        <taxon>Ceratitis</taxon>
    </lineage>
</organism>
<evidence type="ECO:0000256" key="2">
    <source>
        <dbReference type="SAM" id="Phobius"/>
    </source>
</evidence>
<accession>A0A811UUR8</accession>
<keyword evidence="4" id="KW-1185">Reference proteome</keyword>
<dbReference type="Proteomes" id="UP000606786">
    <property type="component" value="Unassembled WGS sequence"/>
</dbReference>
<dbReference type="EMBL" id="CAJHJT010000022">
    <property type="protein sequence ID" value="CAD7000783.1"/>
    <property type="molecule type" value="Genomic_DNA"/>
</dbReference>
<feature type="transmembrane region" description="Helical" evidence="2">
    <location>
        <begin position="7"/>
        <end position="25"/>
    </location>
</feature>
<proteinExistence type="predicted"/>